<reference evidence="2 7" key="2">
    <citation type="journal article" date="2019" name="Nat. Med.">
        <title>A library of human gut bacterial isolates paired with longitudinal multiomics data enables mechanistic microbiome research.</title>
        <authorList>
            <person name="Poyet M."/>
            <person name="Groussin M."/>
            <person name="Gibbons S.M."/>
            <person name="Avila-Pacheco J."/>
            <person name="Jiang X."/>
            <person name="Kearney S.M."/>
            <person name="Perrotta A.R."/>
            <person name="Berdy B."/>
            <person name="Zhao S."/>
            <person name="Lieberman T.D."/>
            <person name="Swanson P.K."/>
            <person name="Smith M."/>
            <person name="Roesemann S."/>
            <person name="Alexander J.E."/>
            <person name="Rich S.A."/>
            <person name="Livny J."/>
            <person name="Vlamakis H."/>
            <person name="Clish C."/>
            <person name="Bullock K."/>
            <person name="Deik A."/>
            <person name="Scott J."/>
            <person name="Pierce K.A."/>
            <person name="Xavier R.J."/>
            <person name="Alm E.J."/>
        </authorList>
    </citation>
    <scope>NUCLEOTIDE SEQUENCE [LARGE SCALE GENOMIC DNA]</scope>
    <source>
        <strain evidence="2 7">BIOML-A1</strain>
    </source>
</reference>
<dbReference type="PANTHER" id="PTHR34986">
    <property type="entry name" value="EVOLVED BETA-GALACTOSIDASE SUBUNIT BETA"/>
    <property type="match status" value="1"/>
</dbReference>
<evidence type="ECO:0000313" key="2">
    <source>
        <dbReference type="EMBL" id="KAA5270873.1"/>
    </source>
</evidence>
<dbReference type="SUPFAM" id="SSF51197">
    <property type="entry name" value="Clavaminate synthase-like"/>
    <property type="match status" value="1"/>
</dbReference>
<sequence>MKICVKIMAVILMIFLISCNVNHTKSSQKQSDIMVASNNWDLILHNFKVEPDSSINIDCFRKHYELYPERWKVVFDYLNSLKTDSLLLGTINLSSDVYVTISEYQTKKEEEVLFESHREYIDLQYVIEGSEYIGLSHNATENIVLYNEEKDIAFYKADIEKYLWADSTRFFLFFPEDLHQPCMNTGQSKKVKKVVIKIRAN</sequence>
<dbReference type="Proteomes" id="UP000254424">
    <property type="component" value="Unassembled WGS sequence"/>
</dbReference>
<evidence type="ECO:0000256" key="1">
    <source>
        <dbReference type="SAM" id="SignalP"/>
    </source>
</evidence>
<dbReference type="Proteomes" id="UP000335496">
    <property type="component" value="Unassembled WGS sequence"/>
</dbReference>
<gene>
    <name evidence="3" type="ORF">EAJ03_15650</name>
    <name evidence="2" type="ORF">F2Z23_15840</name>
    <name evidence="4" type="ORF">NCTC11155_02516</name>
</gene>
<dbReference type="OrthoDB" id="9792756at2"/>
<evidence type="ECO:0000313" key="6">
    <source>
        <dbReference type="Proteomes" id="UP000291917"/>
    </source>
</evidence>
<dbReference type="EMBL" id="RCXL01000028">
    <property type="protein sequence ID" value="RYT70330.1"/>
    <property type="molecule type" value="Genomic_DNA"/>
</dbReference>
<dbReference type="EMBL" id="VVZX01000026">
    <property type="protein sequence ID" value="KAA5270873.1"/>
    <property type="molecule type" value="Genomic_DNA"/>
</dbReference>
<dbReference type="AlphaFoldDB" id="A0A380ZDX1"/>
<evidence type="ECO:0000313" key="3">
    <source>
        <dbReference type="EMBL" id="RYT70330.1"/>
    </source>
</evidence>
<dbReference type="InterPro" id="IPR037012">
    <property type="entry name" value="NanQ/TabA/YiaL_sf"/>
</dbReference>
<feature type="signal peptide" evidence="1">
    <location>
        <begin position="1"/>
        <end position="23"/>
    </location>
</feature>
<keyword evidence="1" id="KW-0732">Signal</keyword>
<feature type="chain" id="PRO_5044586866" evidence="1">
    <location>
        <begin position="24"/>
        <end position="201"/>
    </location>
</feature>
<dbReference type="STRING" id="483216.BACEGG_03208"/>
<evidence type="ECO:0000313" key="5">
    <source>
        <dbReference type="Proteomes" id="UP000254424"/>
    </source>
</evidence>
<dbReference type="GO" id="GO:0005829">
    <property type="term" value="C:cytosol"/>
    <property type="evidence" value="ECO:0007669"/>
    <property type="project" value="TreeGrafter"/>
</dbReference>
<dbReference type="GeneID" id="93069272"/>
<dbReference type="Pfam" id="PF04074">
    <property type="entry name" value="DUF386"/>
    <property type="match status" value="1"/>
</dbReference>
<keyword evidence="7" id="KW-1185">Reference proteome</keyword>
<proteinExistence type="predicted"/>
<accession>A0A380ZDX1</accession>
<evidence type="ECO:0000313" key="4">
    <source>
        <dbReference type="EMBL" id="SUV43126.1"/>
    </source>
</evidence>
<reference evidence="4 5" key="1">
    <citation type="submission" date="2018-06" db="EMBL/GenBank/DDBJ databases">
        <authorList>
            <consortium name="Pathogen Informatics"/>
            <person name="Doyle S."/>
        </authorList>
    </citation>
    <scope>NUCLEOTIDE SEQUENCE [LARGE SCALE GENOMIC DNA]</scope>
    <source>
        <strain evidence="4 5">NCTC11155</strain>
    </source>
</reference>
<dbReference type="EMBL" id="UFSX01000002">
    <property type="protein sequence ID" value="SUV43126.1"/>
    <property type="molecule type" value="Genomic_DNA"/>
</dbReference>
<dbReference type="PANTHER" id="PTHR34986:SF1">
    <property type="entry name" value="PROTEIN YIAL"/>
    <property type="match status" value="1"/>
</dbReference>
<evidence type="ECO:0000313" key="7">
    <source>
        <dbReference type="Proteomes" id="UP000335496"/>
    </source>
</evidence>
<dbReference type="Proteomes" id="UP000291917">
    <property type="component" value="Unassembled WGS sequence"/>
</dbReference>
<protein>
    <submittedName>
        <fullName evidence="4">Uncharacterized protein, YhcH/YjgK/YiaL family</fullName>
    </submittedName>
    <submittedName>
        <fullName evidence="2">YhcH/YjgK/YiaL family protein</fullName>
    </submittedName>
</protein>
<reference evidence="3 6" key="3">
    <citation type="journal article" date="2019" name="Science, e1252229">
        <title>Invertible promoters mediate bacterial phase variation, antibiotic resistance, and host adaptation in the gut.</title>
        <authorList>
            <person name="Jiang X."/>
            <person name="Hall A.B."/>
            <person name="Arthur T.D."/>
            <person name="Plichta D.R."/>
            <person name="Covington C.T."/>
            <person name="Poyet M."/>
            <person name="Crothers J."/>
            <person name="Moses P.L."/>
            <person name="Tolonen A.C."/>
            <person name="Vlamakis H."/>
            <person name="Alm E.J."/>
            <person name="Xavier R.J."/>
        </authorList>
    </citation>
    <scope>NUCLEOTIDE SEQUENCE [LARGE SCALE GENOMIC DNA]</scope>
    <source>
        <strain evidence="6">bj_0095</strain>
        <strain evidence="3">Bj_0095</strain>
    </source>
</reference>
<dbReference type="Gene3D" id="2.60.120.370">
    <property type="entry name" value="YhcH/YjgK/YiaL"/>
    <property type="match status" value="1"/>
</dbReference>
<organism evidence="4 5">
    <name type="scientific">Bacteroides eggerthii</name>
    <dbReference type="NCBI Taxonomy" id="28111"/>
    <lineage>
        <taxon>Bacteria</taxon>
        <taxon>Pseudomonadati</taxon>
        <taxon>Bacteroidota</taxon>
        <taxon>Bacteroidia</taxon>
        <taxon>Bacteroidales</taxon>
        <taxon>Bacteroidaceae</taxon>
        <taxon>Bacteroides</taxon>
    </lineage>
</organism>
<name>A0A380ZDX1_9BACE</name>
<dbReference type="PROSITE" id="PS51257">
    <property type="entry name" value="PROKAR_LIPOPROTEIN"/>
    <property type="match status" value="1"/>
</dbReference>
<dbReference type="RefSeq" id="WP_004291680.1">
    <property type="nucleotide sequence ID" value="NZ_CABKNQ010000017.1"/>
</dbReference>
<dbReference type="NCBIfam" id="TIGR00022">
    <property type="entry name" value="YhcH/YjgK/YiaL family protein"/>
    <property type="match status" value="1"/>
</dbReference>
<dbReference type="InterPro" id="IPR004375">
    <property type="entry name" value="NanQ/TabA/YiaL"/>
</dbReference>